<dbReference type="AlphaFoldDB" id="A0AAP5MBV4"/>
<feature type="transmembrane region" description="Helical" evidence="1">
    <location>
        <begin position="7"/>
        <end position="26"/>
    </location>
</feature>
<dbReference type="EMBL" id="JAALHA020000017">
    <property type="protein sequence ID" value="MDR9898412.1"/>
    <property type="molecule type" value="Genomic_DNA"/>
</dbReference>
<proteinExistence type="predicted"/>
<dbReference type="PANTHER" id="PTHR33471">
    <property type="entry name" value="ATP-DEPENDENT ZINC METALLOPROTEASE-RELATED"/>
    <property type="match status" value="1"/>
</dbReference>
<dbReference type="InterPro" id="IPR037219">
    <property type="entry name" value="Peptidase_M41-like"/>
</dbReference>
<dbReference type="GO" id="GO:0004222">
    <property type="term" value="F:metalloendopeptidase activity"/>
    <property type="evidence" value="ECO:0007669"/>
    <property type="project" value="InterPro"/>
</dbReference>
<keyword evidence="2" id="KW-0645">Protease</keyword>
<dbReference type="GO" id="GO:0006508">
    <property type="term" value="P:proteolysis"/>
    <property type="evidence" value="ECO:0007669"/>
    <property type="project" value="UniProtKB-KW"/>
</dbReference>
<comment type="caution">
    <text evidence="2">The sequence shown here is derived from an EMBL/GenBank/DDBJ whole genome shotgun (WGS) entry which is preliminary data.</text>
</comment>
<protein>
    <submittedName>
        <fullName evidence="2">ATP-dependent Zn protease</fullName>
    </submittedName>
</protein>
<reference evidence="3" key="1">
    <citation type="journal article" date="2021" name="Science">
        <title>Hunting the eagle killer: A cyanobacterial neurotoxin causes vacuolar myelinopathy.</title>
        <authorList>
            <person name="Breinlinger S."/>
            <person name="Phillips T.J."/>
            <person name="Haram B.N."/>
            <person name="Mares J."/>
            <person name="Martinez Yerena J.A."/>
            <person name="Hrouzek P."/>
            <person name="Sobotka R."/>
            <person name="Henderson W.M."/>
            <person name="Schmieder P."/>
            <person name="Williams S.M."/>
            <person name="Lauderdale J.D."/>
            <person name="Wilde H.D."/>
            <person name="Gerrin W."/>
            <person name="Kust A."/>
            <person name="Washington J.W."/>
            <person name="Wagner C."/>
            <person name="Geier B."/>
            <person name="Liebeke M."/>
            <person name="Enke H."/>
            <person name="Niedermeyer T.H.J."/>
            <person name="Wilde S.B."/>
        </authorList>
    </citation>
    <scope>NUCLEOTIDE SEQUENCE [LARGE SCALE GENOMIC DNA]</scope>
    <source>
        <strain evidence="3">Thurmond2011</strain>
    </source>
</reference>
<keyword evidence="3" id="KW-1185">Reference proteome</keyword>
<dbReference type="SUPFAM" id="SSF140990">
    <property type="entry name" value="FtsH protease domain-like"/>
    <property type="match status" value="1"/>
</dbReference>
<keyword evidence="2" id="KW-0378">Hydrolase</keyword>
<dbReference type="Proteomes" id="UP000667802">
    <property type="component" value="Unassembled WGS sequence"/>
</dbReference>
<keyword evidence="1" id="KW-0812">Transmembrane</keyword>
<name>A0AAP5MBV4_9CYAN</name>
<organism evidence="2 3">
    <name type="scientific">Aetokthonos hydrillicola Thurmond2011</name>
    <dbReference type="NCBI Taxonomy" id="2712845"/>
    <lineage>
        <taxon>Bacteria</taxon>
        <taxon>Bacillati</taxon>
        <taxon>Cyanobacteriota</taxon>
        <taxon>Cyanophyceae</taxon>
        <taxon>Nostocales</taxon>
        <taxon>Hapalosiphonaceae</taxon>
        <taxon>Aetokthonos</taxon>
    </lineage>
</organism>
<accession>A0AAP5MBV4</accession>
<evidence type="ECO:0000313" key="2">
    <source>
        <dbReference type="EMBL" id="MDR9898412.1"/>
    </source>
</evidence>
<sequence length="223" mass="24661">MSQTSINLTAIAIFLVTLSSLLGPLFHLSPVIPALTTFTILGIVTIDAFSFQGKGGNLILDWIAGFSTEHRERVLHHEAGHFLVASLLNISISGYTLNAWEAFKQRQLGQGGVSFNDDELAHQLERGTITEQMLNRYCTIWMAGIVAETLVFKNAEGGADDQNKLRTVLTSLGFSESACQQKQRFCFLQAKTLLEENLNAYQALVNAMRRRATVEECQKAINP</sequence>
<dbReference type="Gene3D" id="1.20.58.760">
    <property type="entry name" value="Peptidase M41"/>
    <property type="match status" value="1"/>
</dbReference>
<evidence type="ECO:0000256" key="1">
    <source>
        <dbReference type="SAM" id="Phobius"/>
    </source>
</evidence>
<feature type="transmembrane region" description="Helical" evidence="1">
    <location>
        <begin position="32"/>
        <end position="51"/>
    </location>
</feature>
<keyword evidence="1" id="KW-0472">Membrane</keyword>
<evidence type="ECO:0000313" key="3">
    <source>
        <dbReference type="Proteomes" id="UP000667802"/>
    </source>
</evidence>
<dbReference type="GO" id="GO:0004176">
    <property type="term" value="F:ATP-dependent peptidase activity"/>
    <property type="evidence" value="ECO:0007669"/>
    <property type="project" value="InterPro"/>
</dbReference>
<dbReference type="RefSeq" id="WP_208352608.1">
    <property type="nucleotide sequence ID" value="NZ_JAALHA020000017.1"/>
</dbReference>
<dbReference type="PANTHER" id="PTHR33471:SF7">
    <property type="entry name" value="ATP-DEPENDENT ZINC METALLOPROTEASE-RELATED"/>
    <property type="match status" value="1"/>
</dbReference>
<gene>
    <name evidence="2" type="ORF">G7B40_028195</name>
</gene>
<dbReference type="GO" id="GO:0005524">
    <property type="term" value="F:ATP binding"/>
    <property type="evidence" value="ECO:0007669"/>
    <property type="project" value="InterPro"/>
</dbReference>
<keyword evidence="1" id="KW-1133">Transmembrane helix</keyword>